<sequence>MKLCDAIVETLKLLDVRYLFGISGANIEHLHDAVHRRGEGRLVSVLSKTETGAAFMADCHARVHRKLGVCCATSGGGMMNLIVGVAESYAESVPVLALVGQPPSVQAGCGAFQDSSGQGRSIDALAMWRAATKYCALIDTAEQWWEQFTRALCESLSGRPGPSALLIPRDKFEMEVGEIPNECLNLLCRLPASPALENIHALFSELHRASKPVLIFGQGVRRSFSPESIAHFAELTGIPVVVTPSARAEYPNNARNFLGICGIVGLPSVHEYLEEQADLYILVGTSLDMMSRGPLNKCIEAGRKTYSINIDPDSVHIKSSYVTEVTGDAGMVFEQLLRFQESKPYHHGPINYRKRWVKPKCVAGLEHHARSKLLLSEAINVISQNMPERGHIVLDAGNCAATALHLSDVPKSMSSTIALGMGGMGYSIAGAIGAQLGSPSGTKTIVFVGDAAFLMTGFELNTAIELKLPILFIIFNNNMHGMCAVRQQIYFDSRYECINYTSPVDFPALARSLGGKNQLWSGHADTKMELEQCMKDYYNGPGFPGLLEINLGPEEIPPFLPFLNSKTETTEHLPT</sequence>
<evidence type="ECO:0000256" key="3">
    <source>
        <dbReference type="ARBA" id="ARBA00023052"/>
    </source>
</evidence>
<dbReference type="PANTHER" id="PTHR18968">
    <property type="entry name" value="THIAMINE PYROPHOSPHATE ENZYMES"/>
    <property type="match status" value="1"/>
</dbReference>
<protein>
    <submittedName>
        <fullName evidence="8">Thiamine pyrophosphate-requiring enzymes</fullName>
    </submittedName>
</protein>
<dbReference type="CDD" id="cd00568">
    <property type="entry name" value="TPP_enzymes"/>
    <property type="match status" value="1"/>
</dbReference>
<dbReference type="InterPro" id="IPR029061">
    <property type="entry name" value="THDP-binding"/>
</dbReference>
<dbReference type="GO" id="GO:0009097">
    <property type="term" value="P:isoleucine biosynthetic process"/>
    <property type="evidence" value="ECO:0007669"/>
    <property type="project" value="TreeGrafter"/>
</dbReference>
<evidence type="ECO:0000256" key="1">
    <source>
        <dbReference type="ARBA" id="ARBA00001964"/>
    </source>
</evidence>
<dbReference type="GO" id="GO:0005948">
    <property type="term" value="C:acetolactate synthase complex"/>
    <property type="evidence" value="ECO:0007669"/>
    <property type="project" value="TreeGrafter"/>
</dbReference>
<dbReference type="Pfam" id="PF00205">
    <property type="entry name" value="TPP_enzyme_M"/>
    <property type="match status" value="1"/>
</dbReference>
<dbReference type="GO" id="GO:0000287">
    <property type="term" value="F:magnesium ion binding"/>
    <property type="evidence" value="ECO:0007669"/>
    <property type="project" value="InterPro"/>
</dbReference>
<keyword evidence="3 4" id="KW-0786">Thiamine pyrophosphate</keyword>
<dbReference type="Gene3D" id="3.40.50.1220">
    <property type="entry name" value="TPP-binding domain"/>
    <property type="match status" value="1"/>
</dbReference>
<evidence type="ECO:0000256" key="4">
    <source>
        <dbReference type="RuleBase" id="RU362132"/>
    </source>
</evidence>
<dbReference type="Gene3D" id="3.40.50.970">
    <property type="match status" value="2"/>
</dbReference>
<dbReference type="InterPro" id="IPR012001">
    <property type="entry name" value="Thiamin_PyroP_enz_TPP-bd_dom"/>
</dbReference>
<feature type="domain" description="Thiamine pyrophosphate enzyme N-terminal TPP-binding" evidence="7">
    <location>
        <begin position="1"/>
        <end position="114"/>
    </location>
</feature>
<dbReference type="Pfam" id="PF02775">
    <property type="entry name" value="TPP_enzyme_C"/>
    <property type="match status" value="1"/>
</dbReference>
<comment type="similarity">
    <text evidence="2 4">Belongs to the TPP enzyme family.</text>
</comment>
<dbReference type="CDD" id="cd07035">
    <property type="entry name" value="TPP_PYR_POX_like"/>
    <property type="match status" value="1"/>
</dbReference>
<evidence type="ECO:0000256" key="2">
    <source>
        <dbReference type="ARBA" id="ARBA00007812"/>
    </source>
</evidence>
<dbReference type="Pfam" id="PF02776">
    <property type="entry name" value="TPP_enzyme_N"/>
    <property type="match status" value="1"/>
</dbReference>
<feature type="domain" description="Thiamine pyrophosphate enzyme central" evidence="5">
    <location>
        <begin position="200"/>
        <end position="336"/>
    </location>
</feature>
<name>A0A3B0ZNV5_9ZZZZ</name>
<dbReference type="GO" id="GO:0003984">
    <property type="term" value="F:acetolactate synthase activity"/>
    <property type="evidence" value="ECO:0007669"/>
    <property type="project" value="TreeGrafter"/>
</dbReference>
<evidence type="ECO:0000259" key="7">
    <source>
        <dbReference type="Pfam" id="PF02776"/>
    </source>
</evidence>
<evidence type="ECO:0000313" key="8">
    <source>
        <dbReference type="EMBL" id="VAW95245.1"/>
    </source>
</evidence>
<feature type="domain" description="Thiamine pyrophosphate enzyme TPP-binding" evidence="6">
    <location>
        <begin position="395"/>
        <end position="540"/>
    </location>
</feature>
<dbReference type="GO" id="GO:0030976">
    <property type="term" value="F:thiamine pyrophosphate binding"/>
    <property type="evidence" value="ECO:0007669"/>
    <property type="project" value="InterPro"/>
</dbReference>
<proteinExistence type="inferred from homology"/>
<dbReference type="AlphaFoldDB" id="A0A3B0ZNV5"/>
<accession>A0A3B0ZNV5</accession>
<dbReference type="SUPFAM" id="SSF52467">
    <property type="entry name" value="DHS-like NAD/FAD-binding domain"/>
    <property type="match status" value="1"/>
</dbReference>
<dbReference type="SUPFAM" id="SSF52518">
    <property type="entry name" value="Thiamin diphosphate-binding fold (THDP-binding)"/>
    <property type="match status" value="2"/>
</dbReference>
<dbReference type="GO" id="GO:0050660">
    <property type="term" value="F:flavin adenine dinucleotide binding"/>
    <property type="evidence" value="ECO:0007669"/>
    <property type="project" value="TreeGrafter"/>
</dbReference>
<evidence type="ECO:0000259" key="6">
    <source>
        <dbReference type="Pfam" id="PF02775"/>
    </source>
</evidence>
<evidence type="ECO:0000259" key="5">
    <source>
        <dbReference type="Pfam" id="PF00205"/>
    </source>
</evidence>
<gene>
    <name evidence="8" type="ORF">MNBD_GAMMA21-1427</name>
</gene>
<organism evidence="8">
    <name type="scientific">hydrothermal vent metagenome</name>
    <dbReference type="NCBI Taxonomy" id="652676"/>
    <lineage>
        <taxon>unclassified sequences</taxon>
        <taxon>metagenomes</taxon>
        <taxon>ecological metagenomes</taxon>
    </lineage>
</organism>
<comment type="cofactor">
    <cofactor evidence="1">
        <name>thiamine diphosphate</name>
        <dbReference type="ChEBI" id="CHEBI:58937"/>
    </cofactor>
</comment>
<dbReference type="GO" id="GO:0009099">
    <property type="term" value="P:L-valine biosynthetic process"/>
    <property type="evidence" value="ECO:0007669"/>
    <property type="project" value="TreeGrafter"/>
</dbReference>
<dbReference type="InterPro" id="IPR029035">
    <property type="entry name" value="DHS-like_NAD/FAD-binding_dom"/>
</dbReference>
<dbReference type="InterPro" id="IPR045229">
    <property type="entry name" value="TPP_enz"/>
</dbReference>
<dbReference type="EMBL" id="UOFR01000032">
    <property type="protein sequence ID" value="VAW95245.1"/>
    <property type="molecule type" value="Genomic_DNA"/>
</dbReference>
<reference evidence="8" key="1">
    <citation type="submission" date="2018-06" db="EMBL/GenBank/DDBJ databases">
        <authorList>
            <person name="Zhirakovskaya E."/>
        </authorList>
    </citation>
    <scope>NUCLEOTIDE SEQUENCE</scope>
</reference>
<dbReference type="InterPro" id="IPR012000">
    <property type="entry name" value="Thiamin_PyroP_enz_cen_dom"/>
</dbReference>
<dbReference type="InterPro" id="IPR011766">
    <property type="entry name" value="TPP_enzyme_TPP-bd"/>
</dbReference>
<dbReference type="PANTHER" id="PTHR18968:SF166">
    <property type="entry name" value="2-HYDROXYACYL-COA LYASE 2"/>
    <property type="match status" value="1"/>
</dbReference>